<comment type="caution">
    <text evidence="1">The sequence shown here is derived from an EMBL/GenBank/DDBJ whole genome shotgun (WGS) entry which is preliminary data.</text>
</comment>
<dbReference type="EMBL" id="AWVP01000063">
    <property type="protein sequence ID" value="ERK57623.1"/>
    <property type="molecule type" value="Genomic_DNA"/>
</dbReference>
<dbReference type="InterPro" id="IPR043919">
    <property type="entry name" value="DUF5758"/>
</dbReference>
<name>U2RVN0_9BACL</name>
<sequence length="231" mass="26434">MKTVSFDKLKNMLNNRTDRLNLSDIILKNCDLSNYDLSNIDFSNSNFINVCLDNVNFTNSSLKNCLLDDCSLKNANFKNSNLQTASLRRANLERANISGANLYGAILENANLKDIKFDNMTKNFTLHCPEEGAFIAYKKCINNLIVKLLIPGDAKRVSSTMNCCRCDKAKVLEIKSFDGTKHYDEAWSTVDNDFCYRLGEWVFAKNFNEDRWYDSTGGIHFWMSEEEAKAY</sequence>
<dbReference type="Proteomes" id="UP000016637">
    <property type="component" value="Unassembled WGS sequence"/>
</dbReference>
<accession>U2RVN0</accession>
<evidence type="ECO:0000313" key="1">
    <source>
        <dbReference type="EMBL" id="ERK57623.1"/>
    </source>
</evidence>
<dbReference type="PATRIC" id="fig|1321820.3.peg.1043"/>
<proteinExistence type="predicted"/>
<dbReference type="SUPFAM" id="SSF141571">
    <property type="entry name" value="Pentapeptide repeat-like"/>
    <property type="match status" value="1"/>
</dbReference>
<protein>
    <submittedName>
        <fullName evidence="1">Pentapeptide repeat protein</fullName>
    </submittedName>
</protein>
<dbReference type="Pfam" id="PF13599">
    <property type="entry name" value="Pentapeptide_4"/>
    <property type="match status" value="1"/>
</dbReference>
<dbReference type="PANTHER" id="PTHR14136">
    <property type="entry name" value="BTB_POZ DOMAIN-CONTAINING PROTEIN KCTD9"/>
    <property type="match status" value="1"/>
</dbReference>
<dbReference type="eggNOG" id="COG1357">
    <property type="taxonomic scope" value="Bacteria"/>
</dbReference>
<dbReference type="AlphaFoldDB" id="U2RVN0"/>
<dbReference type="RefSeq" id="WP_021753728.1">
    <property type="nucleotide sequence ID" value="NZ_KI271876.1"/>
</dbReference>
<dbReference type="Gene3D" id="2.160.20.80">
    <property type="entry name" value="E3 ubiquitin-protein ligase SopA"/>
    <property type="match status" value="1"/>
</dbReference>
<dbReference type="PANTHER" id="PTHR14136:SF17">
    <property type="entry name" value="BTB_POZ DOMAIN-CONTAINING PROTEIN KCTD9"/>
    <property type="match status" value="1"/>
</dbReference>
<organism evidence="1 2">
    <name type="scientific">Gemella bergeri ATCC 700627</name>
    <dbReference type="NCBI Taxonomy" id="1321820"/>
    <lineage>
        <taxon>Bacteria</taxon>
        <taxon>Bacillati</taxon>
        <taxon>Bacillota</taxon>
        <taxon>Bacilli</taxon>
        <taxon>Bacillales</taxon>
        <taxon>Gemellaceae</taxon>
        <taxon>Gemella</taxon>
    </lineage>
</organism>
<keyword evidence="2" id="KW-1185">Reference proteome</keyword>
<dbReference type="HOGENOM" id="CLU_088939_0_0_9"/>
<evidence type="ECO:0000313" key="2">
    <source>
        <dbReference type="Proteomes" id="UP000016637"/>
    </source>
</evidence>
<dbReference type="InterPro" id="IPR001646">
    <property type="entry name" value="5peptide_repeat"/>
</dbReference>
<dbReference type="Pfam" id="PF19062">
    <property type="entry name" value="DUF5758"/>
    <property type="match status" value="1"/>
</dbReference>
<reference evidence="1 2" key="1">
    <citation type="submission" date="2013-08" db="EMBL/GenBank/DDBJ databases">
        <authorList>
            <person name="Weinstock G."/>
            <person name="Sodergren E."/>
            <person name="Wylie T."/>
            <person name="Fulton L."/>
            <person name="Fulton R."/>
            <person name="Fronick C."/>
            <person name="O'Laughlin M."/>
            <person name="Godfrey J."/>
            <person name="Miner T."/>
            <person name="Herter B."/>
            <person name="Appelbaum E."/>
            <person name="Cordes M."/>
            <person name="Lek S."/>
            <person name="Wollam A."/>
            <person name="Pepin K.H."/>
            <person name="Palsikar V.B."/>
            <person name="Mitreva M."/>
            <person name="Wilson R.K."/>
        </authorList>
    </citation>
    <scope>NUCLEOTIDE SEQUENCE [LARGE SCALE GENOMIC DNA]</scope>
    <source>
        <strain evidence="1 2">ATCC 700627</strain>
    </source>
</reference>
<gene>
    <name evidence="1" type="ORF">HMPREF1983_01072</name>
</gene>
<dbReference type="InterPro" id="IPR051082">
    <property type="entry name" value="Pentapeptide-BTB/POZ_domain"/>
</dbReference>